<dbReference type="InterPro" id="IPR037688">
    <property type="entry name" value="ZBBX"/>
</dbReference>
<feature type="compositionally biased region" description="Polar residues" evidence="1">
    <location>
        <begin position="245"/>
        <end position="265"/>
    </location>
</feature>
<feature type="compositionally biased region" description="Low complexity" evidence="1">
    <location>
        <begin position="203"/>
        <end position="213"/>
    </location>
</feature>
<evidence type="ECO:0000313" key="2">
    <source>
        <dbReference type="EMBL" id="KAK1785178.1"/>
    </source>
</evidence>
<gene>
    <name evidence="2" type="ORF">P4O66_018587</name>
</gene>
<feature type="region of interest" description="Disordered" evidence="1">
    <location>
        <begin position="62"/>
        <end position="443"/>
    </location>
</feature>
<reference evidence="2" key="1">
    <citation type="submission" date="2023-03" db="EMBL/GenBank/DDBJ databases">
        <title>Electrophorus voltai genome.</title>
        <authorList>
            <person name="Bian C."/>
        </authorList>
    </citation>
    <scope>NUCLEOTIDE SEQUENCE</scope>
    <source>
        <strain evidence="2">CB-2022</strain>
        <tissue evidence="2">Muscle</tissue>
    </source>
</reference>
<feature type="compositionally biased region" description="Basic and acidic residues" evidence="1">
    <location>
        <begin position="388"/>
        <end position="400"/>
    </location>
</feature>
<accession>A0AAD9DLG5</accession>
<dbReference type="EMBL" id="JAROKS010000026">
    <property type="protein sequence ID" value="KAK1785178.1"/>
    <property type="molecule type" value="Genomic_DNA"/>
</dbReference>
<evidence type="ECO:0000313" key="3">
    <source>
        <dbReference type="Proteomes" id="UP001239994"/>
    </source>
</evidence>
<feature type="region of interest" description="Disordered" evidence="1">
    <location>
        <begin position="561"/>
        <end position="589"/>
    </location>
</feature>
<feature type="compositionally biased region" description="Low complexity" evidence="1">
    <location>
        <begin position="7"/>
        <end position="19"/>
    </location>
</feature>
<dbReference type="AlphaFoldDB" id="A0AAD9DLG5"/>
<evidence type="ECO:0000256" key="1">
    <source>
        <dbReference type="SAM" id="MobiDB-lite"/>
    </source>
</evidence>
<feature type="compositionally biased region" description="Low complexity" evidence="1">
    <location>
        <begin position="147"/>
        <end position="171"/>
    </location>
</feature>
<name>A0AAD9DLG5_9TELE</name>
<proteinExistence type="predicted"/>
<organism evidence="2 3">
    <name type="scientific">Electrophorus voltai</name>
    <dbReference type="NCBI Taxonomy" id="2609070"/>
    <lineage>
        <taxon>Eukaryota</taxon>
        <taxon>Metazoa</taxon>
        <taxon>Chordata</taxon>
        <taxon>Craniata</taxon>
        <taxon>Vertebrata</taxon>
        <taxon>Euteleostomi</taxon>
        <taxon>Actinopterygii</taxon>
        <taxon>Neopterygii</taxon>
        <taxon>Teleostei</taxon>
        <taxon>Ostariophysi</taxon>
        <taxon>Gymnotiformes</taxon>
        <taxon>Gymnotoidei</taxon>
        <taxon>Gymnotidae</taxon>
        <taxon>Electrophorus</taxon>
    </lineage>
</organism>
<feature type="region of interest" description="Disordered" evidence="1">
    <location>
        <begin position="1"/>
        <end position="25"/>
    </location>
</feature>
<dbReference type="PANTHER" id="PTHR28634:SF1">
    <property type="entry name" value="ZINC FINGER B-BOX DOMAIN-CONTAINING PROTEIN 1"/>
    <property type="match status" value="1"/>
</dbReference>
<dbReference type="PANTHER" id="PTHR28634">
    <property type="entry name" value="ZINC FINGER B-BOX DOMAIN-CONTAINING PROTEIN 1"/>
    <property type="match status" value="1"/>
</dbReference>
<feature type="non-terminal residue" evidence="2">
    <location>
        <position position="646"/>
    </location>
</feature>
<sequence length="646" mass="68221">EPDGPVEASNSRESSAARGSGHEELDQRRYCASLFAVPGPARGEGSGDTSVVGLSIMKIDQDAGDTLVNGTSGVQQRDDKKKPVQGRGNLFTFSRSQEEKEVLWPEESLYSSPSSPAVPTEVTAELAGQPPPYEQLLPLVTSQKLQAPESEGPSVGSSSSAQLSAHSSSAAWQVQPPRLSDLAQPHTSRRSPASNPSLKCTESALSSSPALSRSGGGSPSCPVTQDWCSSLPPPPLRPPLVTSPQRVSTVPVQNLSVRSSQTPLSNRAAIPGSPFPSPTPCPSPAHCTSQHQDRSIRPGSQPASVKFPVPADTLLSSCSPESRDSLCSSSGCPHPSANSARSTDLHGTPPPFLPPQGSELSPLMSLSDSDRSSDCADMIPIDEDSSDEEIKRCAGHREREEQEEDEREEKKSSSSSLQRSPSPGGDDPLPSQDFLHAGQATPPLGLFTEPSLVLSSLAQRETSISEQYQGLEGFLTLGLDTGRVQPSPASPHTPPQRPAHLEAFVGGQGSWRPASSLLLHAEEELVTAVINSQLINRSPHAVFSSYGVASPWRKNLSGALAPGLPGTSTPGSAVSRHLSPVQQPHPASRPLSRAALEIMEVQSVEQAGLGDSDSEGDEENYLALAGLEEELKWMSSNLSDEIPKMD</sequence>
<protein>
    <submittedName>
        <fullName evidence="2">Uncharacterized protein</fullName>
    </submittedName>
</protein>
<comment type="caution">
    <text evidence="2">The sequence shown here is derived from an EMBL/GenBank/DDBJ whole genome shotgun (WGS) entry which is preliminary data.</text>
</comment>
<feature type="compositionally biased region" description="Low complexity" evidence="1">
    <location>
        <begin position="105"/>
        <end position="115"/>
    </location>
</feature>
<feature type="compositionally biased region" description="Polar residues" evidence="1">
    <location>
        <begin position="314"/>
        <end position="342"/>
    </location>
</feature>
<feature type="compositionally biased region" description="Low complexity" evidence="1">
    <location>
        <begin position="358"/>
        <end position="367"/>
    </location>
</feature>
<feature type="compositionally biased region" description="Polar residues" evidence="1">
    <location>
        <begin position="190"/>
        <end position="200"/>
    </location>
</feature>
<keyword evidence="3" id="KW-1185">Reference proteome</keyword>
<dbReference type="Proteomes" id="UP001239994">
    <property type="component" value="Unassembled WGS sequence"/>
</dbReference>
<feature type="compositionally biased region" description="Low complexity" evidence="1">
    <location>
        <begin position="413"/>
        <end position="431"/>
    </location>
</feature>
<feature type="compositionally biased region" description="Pro residues" evidence="1">
    <location>
        <begin position="273"/>
        <end position="283"/>
    </location>
</feature>